<gene>
    <name evidence="1" type="ORF">GCM10007147_45920</name>
</gene>
<evidence type="ECO:0000313" key="1">
    <source>
        <dbReference type="EMBL" id="GHD37702.1"/>
    </source>
</evidence>
<organism evidence="1 2">
    <name type="scientific">Nocardiopsis kunsanensis</name>
    <dbReference type="NCBI Taxonomy" id="141693"/>
    <lineage>
        <taxon>Bacteria</taxon>
        <taxon>Bacillati</taxon>
        <taxon>Actinomycetota</taxon>
        <taxon>Actinomycetes</taxon>
        <taxon>Streptosporangiales</taxon>
        <taxon>Nocardiopsidaceae</taxon>
        <taxon>Nocardiopsis</taxon>
    </lineage>
</organism>
<reference evidence="1 2" key="1">
    <citation type="journal article" date="2014" name="Int. J. Syst. Evol. Microbiol.">
        <title>Complete genome sequence of Corynebacterium casei LMG S-19264T (=DSM 44701T), isolated from a smear-ripened cheese.</title>
        <authorList>
            <consortium name="US DOE Joint Genome Institute (JGI-PGF)"/>
            <person name="Walter F."/>
            <person name="Albersmeier A."/>
            <person name="Kalinowski J."/>
            <person name="Ruckert C."/>
        </authorList>
    </citation>
    <scope>NUCLEOTIDE SEQUENCE [LARGE SCALE GENOMIC DNA]</scope>
    <source>
        <strain evidence="1 2">KCTC 19473</strain>
    </source>
</reference>
<sequence>MYQVFFDRFSETLGEPSSVPLFDRAPVEEGLGRALPDDLVFLMKSYGSIIGWGGDETVIRVNATPRVKMGVGEFIERRNEGTYEVIEPFCGIYIGEDFGRWVDASVILSRDPYNVFAIGEVDGRDLLLFFDEVIGGWTIVHDIGGEWWQFEGGICELLVKMDSGEVRIPYMEDFFVGMDLEQETDEISI</sequence>
<evidence type="ECO:0008006" key="3">
    <source>
        <dbReference type="Google" id="ProtNLM"/>
    </source>
</evidence>
<protein>
    <recommendedName>
        <fullName evidence="3">SMI1/KNR4 family protein</fullName>
    </recommendedName>
</protein>
<accession>A0A919CLW5</accession>
<keyword evidence="2" id="KW-1185">Reference proteome</keyword>
<evidence type="ECO:0000313" key="2">
    <source>
        <dbReference type="Proteomes" id="UP000654947"/>
    </source>
</evidence>
<dbReference type="Proteomes" id="UP000654947">
    <property type="component" value="Unassembled WGS sequence"/>
</dbReference>
<comment type="caution">
    <text evidence="1">The sequence shown here is derived from an EMBL/GenBank/DDBJ whole genome shotgun (WGS) entry which is preliminary data.</text>
</comment>
<name>A0A919CLW5_9ACTN</name>
<dbReference type="AlphaFoldDB" id="A0A919CLW5"/>
<proteinExistence type="predicted"/>
<dbReference type="EMBL" id="BMXL01000054">
    <property type="protein sequence ID" value="GHD37702.1"/>
    <property type="molecule type" value="Genomic_DNA"/>
</dbReference>